<dbReference type="PANTHER" id="PTHR23409:SF18">
    <property type="entry name" value="RIBONUCLEOSIDE-DIPHOSPHATE REDUCTASE SUBUNIT M2"/>
    <property type="match status" value="1"/>
</dbReference>
<dbReference type="AlphaFoldDB" id="A0A5E4N4S6"/>
<keyword evidence="5" id="KW-0560">Oxidoreductase</keyword>
<dbReference type="InterPro" id="IPR030475">
    <property type="entry name" value="RNR_small_AS"/>
</dbReference>
<dbReference type="InterPro" id="IPR033909">
    <property type="entry name" value="RNR_small"/>
</dbReference>
<dbReference type="CDD" id="cd01049">
    <property type="entry name" value="RNRR2"/>
    <property type="match status" value="1"/>
</dbReference>
<dbReference type="EC" id="1.17.4.1" evidence="3"/>
<dbReference type="FunFam" id="1.10.620.20:FF:000004">
    <property type="entry name" value="Ribonucleoside-diphosphate reductase subunit M2 B"/>
    <property type="match status" value="1"/>
</dbReference>
<evidence type="ECO:0000313" key="8">
    <source>
        <dbReference type="EMBL" id="VVC39676.1"/>
    </source>
</evidence>
<evidence type="ECO:0000256" key="5">
    <source>
        <dbReference type="ARBA" id="ARBA00023002"/>
    </source>
</evidence>
<dbReference type="GO" id="GO:0046872">
    <property type="term" value="F:metal ion binding"/>
    <property type="evidence" value="ECO:0007669"/>
    <property type="project" value="UniProtKB-KW"/>
</dbReference>
<organism evidence="8 9">
    <name type="scientific">Cinara cedri</name>
    <dbReference type="NCBI Taxonomy" id="506608"/>
    <lineage>
        <taxon>Eukaryota</taxon>
        <taxon>Metazoa</taxon>
        <taxon>Ecdysozoa</taxon>
        <taxon>Arthropoda</taxon>
        <taxon>Hexapoda</taxon>
        <taxon>Insecta</taxon>
        <taxon>Pterygota</taxon>
        <taxon>Neoptera</taxon>
        <taxon>Paraneoptera</taxon>
        <taxon>Hemiptera</taxon>
        <taxon>Sternorrhyncha</taxon>
        <taxon>Aphidomorpha</taxon>
        <taxon>Aphidoidea</taxon>
        <taxon>Aphididae</taxon>
        <taxon>Lachninae</taxon>
        <taxon>Cinara</taxon>
    </lineage>
</organism>
<dbReference type="SUPFAM" id="SSF47240">
    <property type="entry name" value="Ferritin-like"/>
    <property type="match status" value="1"/>
</dbReference>
<comment type="cofactor">
    <cofactor evidence="1">
        <name>Fe cation</name>
        <dbReference type="ChEBI" id="CHEBI:24875"/>
    </cofactor>
</comment>
<proteinExistence type="inferred from homology"/>
<evidence type="ECO:0000256" key="4">
    <source>
        <dbReference type="ARBA" id="ARBA00022723"/>
    </source>
</evidence>
<dbReference type="GO" id="GO:0009263">
    <property type="term" value="P:deoxyribonucleotide biosynthetic process"/>
    <property type="evidence" value="ECO:0007669"/>
    <property type="project" value="UniProtKB-KW"/>
</dbReference>
<keyword evidence="6" id="KW-0408">Iron</keyword>
<evidence type="ECO:0000256" key="7">
    <source>
        <dbReference type="ARBA" id="ARBA00023116"/>
    </source>
</evidence>
<keyword evidence="4" id="KW-0479">Metal-binding</keyword>
<evidence type="ECO:0000256" key="3">
    <source>
        <dbReference type="ARBA" id="ARBA00012274"/>
    </source>
</evidence>
<reference evidence="8 9" key="1">
    <citation type="submission" date="2019-08" db="EMBL/GenBank/DDBJ databases">
        <authorList>
            <person name="Alioto T."/>
            <person name="Alioto T."/>
            <person name="Gomez Garrido J."/>
        </authorList>
    </citation>
    <scope>NUCLEOTIDE SEQUENCE [LARGE SCALE GENOMIC DNA]</scope>
</reference>
<dbReference type="InterPro" id="IPR012348">
    <property type="entry name" value="RNR-like"/>
</dbReference>
<keyword evidence="7" id="KW-0215">Deoxyribonucleotide synthesis</keyword>
<dbReference type="InterPro" id="IPR009078">
    <property type="entry name" value="Ferritin-like_SF"/>
</dbReference>
<sequence>MNSLVNKENLENSQHDVLKTKIAKPSQVLNELHSNTMSSIRSHETDQKAKNYLDYLTAYRNNFDATIEPLLKDNPRRFVIFPILYDDIWAMYKKQEASFWNVEEVNLKNDLDDWIKLTDEERHFVSHILAFFAASDGIVNENLVERFSQEVQVTEARCFYGFQIMMENIHSEMYSLLIDTYIADPKEKDFLFNAIETMPCVKKKADWALNWIGDNKATFGERLVAFAAVEGIFFSGSFAAVFWLKKRGLMPGLTFSNELISRDEGLHTDFACLLFKHLVQKPPQDVIIHIIREAVAIEQDFLTNALPVKMVGMNCEKMATYIEFVADRLLVELECPKIFNSSNPFPFMELISQQGKTNFFEKRVGEYQKASVAINEMSNLSTMDITDEDF</sequence>
<evidence type="ECO:0000256" key="6">
    <source>
        <dbReference type="ARBA" id="ARBA00023004"/>
    </source>
</evidence>
<name>A0A5E4N4S6_9HEMI</name>
<dbReference type="Pfam" id="PF00268">
    <property type="entry name" value="Ribonuc_red_sm"/>
    <property type="match status" value="1"/>
</dbReference>
<comment type="similarity">
    <text evidence="2">Belongs to the ribonucleoside diphosphate reductase small chain family.</text>
</comment>
<dbReference type="OrthoDB" id="10248373at2759"/>
<protein>
    <recommendedName>
        <fullName evidence="3">ribonucleoside-diphosphate reductase</fullName>
        <ecNumber evidence="3">1.17.4.1</ecNumber>
    </recommendedName>
</protein>
<dbReference type="PROSITE" id="PS00368">
    <property type="entry name" value="RIBORED_SMALL"/>
    <property type="match status" value="1"/>
</dbReference>
<evidence type="ECO:0000313" key="9">
    <source>
        <dbReference type="Proteomes" id="UP000325440"/>
    </source>
</evidence>
<dbReference type="GO" id="GO:0004748">
    <property type="term" value="F:ribonucleoside-diphosphate reductase activity, thioredoxin disulfide as acceptor"/>
    <property type="evidence" value="ECO:0007669"/>
    <property type="project" value="UniProtKB-EC"/>
</dbReference>
<dbReference type="Gene3D" id="1.10.620.20">
    <property type="entry name" value="Ribonucleotide Reductase, subunit A"/>
    <property type="match status" value="1"/>
</dbReference>
<dbReference type="Proteomes" id="UP000325440">
    <property type="component" value="Unassembled WGS sequence"/>
</dbReference>
<evidence type="ECO:0000256" key="2">
    <source>
        <dbReference type="ARBA" id="ARBA00009303"/>
    </source>
</evidence>
<dbReference type="InterPro" id="IPR000358">
    <property type="entry name" value="RNR_small_fam"/>
</dbReference>
<dbReference type="EMBL" id="CABPRJ010001896">
    <property type="protein sequence ID" value="VVC39676.1"/>
    <property type="molecule type" value="Genomic_DNA"/>
</dbReference>
<accession>A0A5E4N4S6</accession>
<gene>
    <name evidence="8" type="ORF">CINCED_3A010382</name>
</gene>
<evidence type="ECO:0000256" key="1">
    <source>
        <dbReference type="ARBA" id="ARBA00001962"/>
    </source>
</evidence>
<dbReference type="PANTHER" id="PTHR23409">
    <property type="entry name" value="RIBONUCLEOSIDE-DIPHOSPHATE REDUCTASE SMALL CHAIN"/>
    <property type="match status" value="1"/>
</dbReference>
<keyword evidence="9" id="KW-1185">Reference proteome</keyword>
<dbReference type="GO" id="GO:0005829">
    <property type="term" value="C:cytosol"/>
    <property type="evidence" value="ECO:0007669"/>
    <property type="project" value="TreeGrafter"/>
</dbReference>